<dbReference type="KEGG" id="cle:Clole_1493"/>
<evidence type="ECO:0000256" key="1">
    <source>
        <dbReference type="SAM" id="Phobius"/>
    </source>
</evidence>
<keyword evidence="1" id="KW-0472">Membrane</keyword>
<evidence type="ECO:0000313" key="3">
    <source>
        <dbReference type="Proteomes" id="UP000008467"/>
    </source>
</evidence>
<protein>
    <submittedName>
        <fullName evidence="2">Uncharacterized protein</fullName>
    </submittedName>
</protein>
<proteinExistence type="predicted"/>
<evidence type="ECO:0000313" key="2">
    <source>
        <dbReference type="EMBL" id="ADZ83219.1"/>
    </source>
</evidence>
<name>F2JJT7_CELLD</name>
<keyword evidence="3" id="KW-1185">Reference proteome</keyword>
<accession>F2JJT7</accession>
<dbReference type="EMBL" id="CP002582">
    <property type="protein sequence ID" value="ADZ83219.1"/>
    <property type="molecule type" value="Genomic_DNA"/>
</dbReference>
<reference evidence="2 3" key="1">
    <citation type="journal article" date="2011" name="J. Bacteriol.">
        <title>Complete genome sequence of the cellulose-degrading bacterium Cellulosilyticum lentocellum.</title>
        <authorList>
            <consortium name="US DOE Joint Genome Institute"/>
            <person name="Miller D.A."/>
            <person name="Suen G."/>
            <person name="Bruce D."/>
            <person name="Copeland A."/>
            <person name="Cheng J.F."/>
            <person name="Detter C."/>
            <person name="Goodwin L.A."/>
            <person name="Han C.S."/>
            <person name="Hauser L.J."/>
            <person name="Land M.L."/>
            <person name="Lapidus A."/>
            <person name="Lucas S."/>
            <person name="Meincke L."/>
            <person name="Pitluck S."/>
            <person name="Tapia R."/>
            <person name="Teshima H."/>
            <person name="Woyke T."/>
            <person name="Fox B.G."/>
            <person name="Angert E.R."/>
            <person name="Currie C.R."/>
        </authorList>
    </citation>
    <scope>NUCLEOTIDE SEQUENCE [LARGE SCALE GENOMIC DNA]</scope>
    <source>
        <strain evidence="3">ATCC 49066 / DSM 5427 / NCIMB 11756 / RHM5</strain>
    </source>
</reference>
<keyword evidence="1" id="KW-0812">Transmembrane</keyword>
<dbReference type="Proteomes" id="UP000008467">
    <property type="component" value="Chromosome"/>
</dbReference>
<dbReference type="RefSeq" id="WP_013656517.1">
    <property type="nucleotide sequence ID" value="NC_015275.1"/>
</dbReference>
<sequence length="132" mass="15670">MNKLRTNYTFTLSIIILIMVSMPLFANTHTEREVPKKVIKIYKDFNLLKEQGDTIKINMLNYTLDYIERIDNTNNYKVVYVLQEKIIKTFDSLDAVKEFGDSFQLNELQYNLFSIKRIGETEKMIVIYVLKQ</sequence>
<organism evidence="2 3">
    <name type="scientific">Cellulosilyticum lentocellum (strain ATCC 49066 / DSM 5427 / NCIMB 11756 / RHM5)</name>
    <name type="common">Clostridium lentocellum</name>
    <dbReference type="NCBI Taxonomy" id="642492"/>
    <lineage>
        <taxon>Bacteria</taxon>
        <taxon>Bacillati</taxon>
        <taxon>Bacillota</taxon>
        <taxon>Clostridia</taxon>
        <taxon>Lachnospirales</taxon>
        <taxon>Cellulosilyticaceae</taxon>
        <taxon>Cellulosilyticum</taxon>
    </lineage>
</organism>
<gene>
    <name evidence="2" type="ordered locus">Clole_1493</name>
</gene>
<dbReference type="HOGENOM" id="CLU_1913328_0_0_9"/>
<keyword evidence="1" id="KW-1133">Transmembrane helix</keyword>
<feature type="transmembrane region" description="Helical" evidence="1">
    <location>
        <begin position="7"/>
        <end position="26"/>
    </location>
</feature>
<dbReference type="AlphaFoldDB" id="F2JJT7"/>